<sequence length="469" mass="52516">MKLRKTKIICTIGPASESPEMLRELAVAGMDIARLNFSHGSHEQFKKIIAHIRTLNRELKKNITILQDLQGFKLRLGTLNDKYLAQKNAILTLNDSIEQQVKNDIPVMFPHLHKLLKPAQKVYLVDGQIELLVLEIKGNRIITCVIKEGYISSRKGINIPFTTVTTPLMNEKDKQDAAFGVKENVDFIGLSFVRGRGDIQELRKYLKKFNAEKKIIAKIERREAVENIKEIIQEADGIMVARGDLGIEIGPERVPIVQKNIINLCNKEGKPVITATQMLTSMIEKPVPTRAEVSDISNSILDKTDAVLLSDETSIGKYPVEAVNVIHKTALLVEKRVSPDISLSRPCKKSTISPISVGDDVIRIAYDVSAKCIVAFTRTGFTAMHIAKHRPTLPVITFTNNETTRNELSLFWGMRHIFIISSFENKLTQALPVLKQHKLIKQGDTLVLVSAGKITPHGKIDELVICRCQ</sequence>
<evidence type="ECO:0000256" key="12">
    <source>
        <dbReference type="ARBA" id="ARBA00023152"/>
    </source>
</evidence>
<dbReference type="InterPro" id="IPR015813">
    <property type="entry name" value="Pyrv/PenolPyrv_kinase-like_dom"/>
</dbReference>
<keyword evidence="8" id="KW-0547">Nucleotide-binding</keyword>
<comment type="catalytic activity">
    <reaction evidence="15">
        <text>pyruvate + ATP = phosphoenolpyruvate + ADP + H(+)</text>
        <dbReference type="Rhea" id="RHEA:18157"/>
        <dbReference type="ChEBI" id="CHEBI:15361"/>
        <dbReference type="ChEBI" id="CHEBI:15378"/>
        <dbReference type="ChEBI" id="CHEBI:30616"/>
        <dbReference type="ChEBI" id="CHEBI:58702"/>
        <dbReference type="ChEBI" id="CHEBI:456216"/>
        <dbReference type="EC" id="2.7.1.40"/>
    </reaction>
</comment>
<evidence type="ECO:0000256" key="6">
    <source>
        <dbReference type="ARBA" id="ARBA00022679"/>
    </source>
</evidence>
<evidence type="ECO:0000259" key="16">
    <source>
        <dbReference type="Pfam" id="PF00224"/>
    </source>
</evidence>
<dbReference type="InterPro" id="IPR040442">
    <property type="entry name" value="Pyrv_kinase-like_dom_sf"/>
</dbReference>
<comment type="pathway">
    <text evidence="3 15">Carbohydrate degradation; glycolysis; pyruvate from D-glyceraldehyde 3-phosphate: step 5/5.</text>
</comment>
<keyword evidence="12 15" id="KW-0324">Glycolysis</keyword>
<evidence type="ECO:0000313" key="18">
    <source>
        <dbReference type="EMBL" id="OGF63798.1"/>
    </source>
</evidence>
<feature type="domain" description="Pyruvate kinase barrel" evidence="16">
    <location>
        <begin position="4"/>
        <end position="323"/>
    </location>
</feature>
<evidence type="ECO:0000256" key="9">
    <source>
        <dbReference type="ARBA" id="ARBA00022777"/>
    </source>
</evidence>
<comment type="similarity">
    <text evidence="4 15">Belongs to the pyruvate kinase family.</text>
</comment>
<evidence type="ECO:0000256" key="7">
    <source>
        <dbReference type="ARBA" id="ARBA00022723"/>
    </source>
</evidence>
<dbReference type="EMBL" id="MFGW01000149">
    <property type="protein sequence ID" value="OGF63798.1"/>
    <property type="molecule type" value="Genomic_DNA"/>
</dbReference>
<dbReference type="GO" id="GO:0004743">
    <property type="term" value="F:pyruvate kinase activity"/>
    <property type="evidence" value="ECO:0007669"/>
    <property type="project" value="UniProtKB-UniRule"/>
</dbReference>
<dbReference type="NCBIfam" id="NF004978">
    <property type="entry name" value="PRK06354.1"/>
    <property type="match status" value="1"/>
</dbReference>
<dbReference type="GO" id="GO:0000287">
    <property type="term" value="F:magnesium ion binding"/>
    <property type="evidence" value="ECO:0007669"/>
    <property type="project" value="UniProtKB-UniRule"/>
</dbReference>
<evidence type="ECO:0000256" key="4">
    <source>
        <dbReference type="ARBA" id="ARBA00008663"/>
    </source>
</evidence>
<keyword evidence="7" id="KW-0479">Metal-binding</keyword>
<dbReference type="Gene3D" id="3.40.1380.20">
    <property type="entry name" value="Pyruvate kinase, C-terminal domain"/>
    <property type="match status" value="1"/>
</dbReference>
<dbReference type="InterPro" id="IPR015795">
    <property type="entry name" value="Pyrv_Knase_C"/>
</dbReference>
<accession>A0A1F5VKQ1</accession>
<dbReference type="NCBIfam" id="TIGR01064">
    <property type="entry name" value="pyruv_kin"/>
    <property type="match status" value="1"/>
</dbReference>
<evidence type="ECO:0000256" key="2">
    <source>
        <dbReference type="ARBA" id="ARBA00001958"/>
    </source>
</evidence>
<dbReference type="InterPro" id="IPR001697">
    <property type="entry name" value="Pyr_Knase"/>
</dbReference>
<dbReference type="STRING" id="1817863.A2Y62_09195"/>
<comment type="cofactor">
    <cofactor evidence="2">
        <name>K(+)</name>
        <dbReference type="ChEBI" id="CHEBI:29103"/>
    </cofactor>
</comment>
<dbReference type="FunFam" id="3.20.20.60:FF:000025">
    <property type="entry name" value="Pyruvate kinase"/>
    <property type="match status" value="1"/>
</dbReference>
<dbReference type="Gene3D" id="3.20.20.60">
    <property type="entry name" value="Phosphoenolpyruvate-binding domains"/>
    <property type="match status" value="1"/>
</dbReference>
<evidence type="ECO:0000313" key="19">
    <source>
        <dbReference type="Proteomes" id="UP000178943"/>
    </source>
</evidence>
<dbReference type="Proteomes" id="UP000178943">
    <property type="component" value="Unassembled WGS sequence"/>
</dbReference>
<comment type="caution">
    <text evidence="18">The sequence shown here is derived from an EMBL/GenBank/DDBJ whole genome shotgun (WGS) entry which is preliminary data.</text>
</comment>
<evidence type="ECO:0000256" key="11">
    <source>
        <dbReference type="ARBA" id="ARBA00022842"/>
    </source>
</evidence>
<evidence type="ECO:0000259" key="17">
    <source>
        <dbReference type="Pfam" id="PF02887"/>
    </source>
</evidence>
<dbReference type="Gene3D" id="2.40.33.10">
    <property type="entry name" value="PK beta-barrel domain-like"/>
    <property type="match status" value="1"/>
</dbReference>
<dbReference type="InterPro" id="IPR011037">
    <property type="entry name" value="Pyrv_Knase-like_insert_dom_sf"/>
</dbReference>
<comment type="cofactor">
    <cofactor evidence="1">
        <name>Mg(2+)</name>
        <dbReference type="ChEBI" id="CHEBI:18420"/>
    </cofactor>
</comment>
<dbReference type="EC" id="2.7.1.40" evidence="5 14"/>
<dbReference type="PANTHER" id="PTHR11817">
    <property type="entry name" value="PYRUVATE KINASE"/>
    <property type="match status" value="1"/>
</dbReference>
<evidence type="ECO:0000256" key="13">
    <source>
        <dbReference type="ARBA" id="ARBA00023317"/>
    </source>
</evidence>
<keyword evidence="9 15" id="KW-0418">Kinase</keyword>
<protein>
    <recommendedName>
        <fullName evidence="5 14">Pyruvate kinase</fullName>
        <ecNumber evidence="5 14">2.7.1.40</ecNumber>
    </recommendedName>
</protein>
<proteinExistence type="inferred from homology"/>
<evidence type="ECO:0000256" key="10">
    <source>
        <dbReference type="ARBA" id="ARBA00022840"/>
    </source>
</evidence>
<evidence type="ECO:0000256" key="14">
    <source>
        <dbReference type="NCBIfam" id="TIGR01064"/>
    </source>
</evidence>
<keyword evidence="13 18" id="KW-0670">Pyruvate</keyword>
<evidence type="ECO:0000256" key="3">
    <source>
        <dbReference type="ARBA" id="ARBA00004997"/>
    </source>
</evidence>
<evidence type="ECO:0000256" key="1">
    <source>
        <dbReference type="ARBA" id="ARBA00001946"/>
    </source>
</evidence>
<dbReference type="AlphaFoldDB" id="A0A1F5VKQ1"/>
<dbReference type="InterPro" id="IPR036918">
    <property type="entry name" value="Pyrv_Knase_C_sf"/>
</dbReference>
<dbReference type="NCBIfam" id="NF004491">
    <property type="entry name" value="PRK05826.1"/>
    <property type="match status" value="1"/>
</dbReference>
<gene>
    <name evidence="18" type="ORF">A2Y62_09195</name>
</gene>
<dbReference type="InterPro" id="IPR015806">
    <property type="entry name" value="Pyrv_Knase_insert_dom_sf"/>
</dbReference>
<dbReference type="GO" id="GO:0030955">
    <property type="term" value="F:potassium ion binding"/>
    <property type="evidence" value="ECO:0007669"/>
    <property type="project" value="UniProtKB-UniRule"/>
</dbReference>
<dbReference type="SUPFAM" id="SSF51621">
    <property type="entry name" value="Phosphoenolpyruvate/pyruvate domain"/>
    <property type="match status" value="1"/>
</dbReference>
<keyword evidence="11 15" id="KW-0460">Magnesium</keyword>
<dbReference type="GO" id="GO:0016301">
    <property type="term" value="F:kinase activity"/>
    <property type="evidence" value="ECO:0007669"/>
    <property type="project" value="UniProtKB-KW"/>
</dbReference>
<dbReference type="InterPro" id="IPR015793">
    <property type="entry name" value="Pyrv_Knase_brl"/>
</dbReference>
<evidence type="ECO:0000256" key="5">
    <source>
        <dbReference type="ARBA" id="ARBA00012142"/>
    </source>
</evidence>
<organism evidence="18 19">
    <name type="scientific">Candidatus Fischerbacteria bacterium RBG_13_37_8</name>
    <dbReference type="NCBI Taxonomy" id="1817863"/>
    <lineage>
        <taxon>Bacteria</taxon>
        <taxon>Candidatus Fischeribacteriota</taxon>
    </lineage>
</organism>
<evidence type="ECO:0000256" key="8">
    <source>
        <dbReference type="ARBA" id="ARBA00022741"/>
    </source>
</evidence>
<dbReference type="SUPFAM" id="SSF50800">
    <property type="entry name" value="PK beta-barrel domain-like"/>
    <property type="match status" value="1"/>
</dbReference>
<dbReference type="PRINTS" id="PR01050">
    <property type="entry name" value="PYRUVTKNASE"/>
</dbReference>
<keyword evidence="6 15" id="KW-0808">Transferase</keyword>
<evidence type="ECO:0000256" key="15">
    <source>
        <dbReference type="RuleBase" id="RU000504"/>
    </source>
</evidence>
<dbReference type="Pfam" id="PF00224">
    <property type="entry name" value="PK"/>
    <property type="match status" value="1"/>
</dbReference>
<keyword evidence="10" id="KW-0067">ATP-binding</keyword>
<name>A0A1F5VKQ1_9BACT</name>
<dbReference type="GO" id="GO:0005524">
    <property type="term" value="F:ATP binding"/>
    <property type="evidence" value="ECO:0007669"/>
    <property type="project" value="UniProtKB-KW"/>
</dbReference>
<reference evidence="18 19" key="1">
    <citation type="journal article" date="2016" name="Nat. Commun.">
        <title>Thousands of microbial genomes shed light on interconnected biogeochemical processes in an aquifer system.</title>
        <authorList>
            <person name="Anantharaman K."/>
            <person name="Brown C.T."/>
            <person name="Hug L.A."/>
            <person name="Sharon I."/>
            <person name="Castelle C.J."/>
            <person name="Probst A.J."/>
            <person name="Thomas B.C."/>
            <person name="Singh A."/>
            <person name="Wilkins M.J."/>
            <person name="Karaoz U."/>
            <person name="Brodie E.L."/>
            <person name="Williams K.H."/>
            <person name="Hubbard S.S."/>
            <person name="Banfield J.F."/>
        </authorList>
    </citation>
    <scope>NUCLEOTIDE SEQUENCE [LARGE SCALE GENOMIC DNA]</scope>
</reference>
<dbReference type="Pfam" id="PF02887">
    <property type="entry name" value="PK_C"/>
    <property type="match status" value="1"/>
</dbReference>
<dbReference type="SUPFAM" id="SSF52935">
    <property type="entry name" value="PK C-terminal domain-like"/>
    <property type="match status" value="1"/>
</dbReference>
<dbReference type="UniPathway" id="UPA00109">
    <property type="reaction ID" value="UER00188"/>
</dbReference>
<feature type="domain" description="Pyruvate kinase C-terminal" evidence="17">
    <location>
        <begin position="361"/>
        <end position="464"/>
    </location>
</feature>